<reference evidence="2" key="1">
    <citation type="journal article" date="2014" name="Environ. Microbiol.">
        <title>Comparative genomics of the marine bacterial genus Glaciecola reveals the high degree of genomic diversity and genomic characteristic for cold adaptation.</title>
        <authorList>
            <person name="Qin Q.L."/>
            <person name="Xie B.B."/>
            <person name="Yu Y."/>
            <person name="Shu Y.L."/>
            <person name="Rong J.C."/>
            <person name="Zhang Y.J."/>
            <person name="Zhao D.L."/>
            <person name="Chen X.L."/>
            <person name="Zhang X.Y."/>
            <person name="Chen B."/>
            <person name="Zhou B.C."/>
            <person name="Zhang Y.Z."/>
        </authorList>
    </citation>
    <scope>NUCLEOTIDE SEQUENCE [LARGE SCALE GENOMIC DNA]</scope>
    <source>
        <strain evidence="2">ACAM 615</strain>
    </source>
</reference>
<dbReference type="Proteomes" id="UP000006251">
    <property type="component" value="Unassembled WGS sequence"/>
</dbReference>
<keyword evidence="2" id="KW-1185">Reference proteome</keyword>
<organism evidence="1 2">
    <name type="scientific">Brumicola pallidula DSM 14239 = ACAM 615</name>
    <dbReference type="NCBI Taxonomy" id="1121922"/>
    <lineage>
        <taxon>Bacteria</taxon>
        <taxon>Pseudomonadati</taxon>
        <taxon>Pseudomonadota</taxon>
        <taxon>Gammaproteobacteria</taxon>
        <taxon>Alteromonadales</taxon>
        <taxon>Alteromonadaceae</taxon>
        <taxon>Brumicola</taxon>
    </lineage>
</organism>
<protein>
    <submittedName>
        <fullName evidence="1">Uncharacterized protein</fullName>
    </submittedName>
</protein>
<dbReference type="RefSeq" id="WP_006015691.1">
    <property type="nucleotide sequence ID" value="NZ_BAEQ01000067.1"/>
</dbReference>
<comment type="caution">
    <text evidence="1">The sequence shown here is derived from an EMBL/GenBank/DDBJ whole genome shotgun (WGS) entry which is preliminary data.</text>
</comment>
<proteinExistence type="predicted"/>
<sequence length="104" mass="11348">MLNQHKADTAQVPAFFCFEKRRKAGIEGVSPNRHAVRHPWPLSNGVLAIRRSVRGNALTAGSTPYRAALALQGVFEVSFVSNQQYAAPAAKHDINLLATTAQHE</sequence>
<gene>
    <name evidence="1" type="ORF">GPAL_4060</name>
</gene>
<dbReference type="AlphaFoldDB" id="K6YDT2"/>
<name>K6YDT2_9ALTE</name>
<evidence type="ECO:0000313" key="2">
    <source>
        <dbReference type="Proteomes" id="UP000006251"/>
    </source>
</evidence>
<evidence type="ECO:0000313" key="1">
    <source>
        <dbReference type="EMBL" id="GAC30899.1"/>
    </source>
</evidence>
<accession>K6YDT2</accession>
<dbReference type="EMBL" id="BAEQ01000067">
    <property type="protein sequence ID" value="GAC30899.1"/>
    <property type="molecule type" value="Genomic_DNA"/>
</dbReference>